<name>A0AAE0MWK6_9PEZI</name>
<dbReference type="RefSeq" id="XP_062685520.1">
    <property type="nucleotide sequence ID" value="XM_062821137.1"/>
</dbReference>
<feature type="compositionally biased region" description="Gly residues" evidence="1">
    <location>
        <begin position="112"/>
        <end position="129"/>
    </location>
</feature>
<feature type="compositionally biased region" description="Pro residues" evidence="1">
    <location>
        <begin position="147"/>
        <end position="162"/>
    </location>
</feature>
<feature type="transmembrane region" description="Helical" evidence="2">
    <location>
        <begin position="42"/>
        <end position="63"/>
    </location>
</feature>
<reference evidence="3" key="2">
    <citation type="submission" date="2023-06" db="EMBL/GenBank/DDBJ databases">
        <authorList>
            <consortium name="Lawrence Berkeley National Laboratory"/>
            <person name="Haridas S."/>
            <person name="Hensen N."/>
            <person name="Bonometti L."/>
            <person name="Westerberg I."/>
            <person name="Brannstrom I.O."/>
            <person name="Guillou S."/>
            <person name="Cros-Aarteil S."/>
            <person name="Calhoun S."/>
            <person name="Kuo A."/>
            <person name="Mondo S."/>
            <person name="Pangilinan J."/>
            <person name="Riley R."/>
            <person name="Labutti K."/>
            <person name="Andreopoulos B."/>
            <person name="Lipzen A."/>
            <person name="Chen C."/>
            <person name="Yanf M."/>
            <person name="Daum C."/>
            <person name="Ng V."/>
            <person name="Clum A."/>
            <person name="Steindorff A."/>
            <person name="Ohm R."/>
            <person name="Martin F."/>
            <person name="Silar P."/>
            <person name="Natvig D."/>
            <person name="Lalanne C."/>
            <person name="Gautier V."/>
            <person name="Ament-Velasquez S.L."/>
            <person name="Kruys A."/>
            <person name="Hutchinson M.I."/>
            <person name="Powell A.J."/>
            <person name="Barry K."/>
            <person name="Miller A.N."/>
            <person name="Grigoriev I.V."/>
            <person name="Debuchy R."/>
            <person name="Gladieux P."/>
            <person name="Thoren M.H."/>
            <person name="Johannesson H."/>
        </authorList>
    </citation>
    <scope>NUCLEOTIDE SEQUENCE</scope>
    <source>
        <strain evidence="3">CBS 560.94</strain>
    </source>
</reference>
<accession>A0AAE0MWK6</accession>
<evidence type="ECO:0000313" key="4">
    <source>
        <dbReference type="Proteomes" id="UP001278500"/>
    </source>
</evidence>
<keyword evidence="2" id="KW-0812">Transmembrane</keyword>
<keyword evidence="4" id="KW-1185">Reference proteome</keyword>
<organism evidence="3 4">
    <name type="scientific">Neurospora tetraspora</name>
    <dbReference type="NCBI Taxonomy" id="94610"/>
    <lineage>
        <taxon>Eukaryota</taxon>
        <taxon>Fungi</taxon>
        <taxon>Dikarya</taxon>
        <taxon>Ascomycota</taxon>
        <taxon>Pezizomycotina</taxon>
        <taxon>Sordariomycetes</taxon>
        <taxon>Sordariomycetidae</taxon>
        <taxon>Sordariales</taxon>
        <taxon>Sordariaceae</taxon>
        <taxon>Neurospora</taxon>
    </lineage>
</organism>
<dbReference type="EMBL" id="JAUEPP010000001">
    <property type="protein sequence ID" value="KAK3354142.1"/>
    <property type="molecule type" value="Genomic_DNA"/>
</dbReference>
<reference evidence="3" key="1">
    <citation type="journal article" date="2023" name="Mol. Phylogenet. Evol.">
        <title>Genome-scale phylogeny and comparative genomics of the fungal order Sordariales.</title>
        <authorList>
            <person name="Hensen N."/>
            <person name="Bonometti L."/>
            <person name="Westerberg I."/>
            <person name="Brannstrom I.O."/>
            <person name="Guillou S."/>
            <person name="Cros-Aarteil S."/>
            <person name="Calhoun S."/>
            <person name="Haridas S."/>
            <person name="Kuo A."/>
            <person name="Mondo S."/>
            <person name="Pangilinan J."/>
            <person name="Riley R."/>
            <person name="LaButti K."/>
            <person name="Andreopoulos B."/>
            <person name="Lipzen A."/>
            <person name="Chen C."/>
            <person name="Yan M."/>
            <person name="Daum C."/>
            <person name="Ng V."/>
            <person name="Clum A."/>
            <person name="Steindorff A."/>
            <person name="Ohm R.A."/>
            <person name="Martin F."/>
            <person name="Silar P."/>
            <person name="Natvig D.O."/>
            <person name="Lalanne C."/>
            <person name="Gautier V."/>
            <person name="Ament-Velasquez S.L."/>
            <person name="Kruys A."/>
            <person name="Hutchinson M.I."/>
            <person name="Powell A.J."/>
            <person name="Barry K."/>
            <person name="Miller A.N."/>
            <person name="Grigoriev I.V."/>
            <person name="Debuchy R."/>
            <person name="Gladieux P."/>
            <person name="Hiltunen Thoren M."/>
            <person name="Johannesson H."/>
        </authorList>
    </citation>
    <scope>NUCLEOTIDE SEQUENCE</scope>
    <source>
        <strain evidence="3">CBS 560.94</strain>
    </source>
</reference>
<gene>
    <name evidence="3" type="ORF">B0H65DRAFT_1550</name>
</gene>
<evidence type="ECO:0000256" key="1">
    <source>
        <dbReference type="SAM" id="MobiDB-lite"/>
    </source>
</evidence>
<dbReference type="GeneID" id="87858291"/>
<dbReference type="AlphaFoldDB" id="A0AAE0MWK6"/>
<protein>
    <submittedName>
        <fullName evidence="3">Uncharacterized protein</fullName>
    </submittedName>
</protein>
<evidence type="ECO:0000256" key="2">
    <source>
        <dbReference type="SAM" id="Phobius"/>
    </source>
</evidence>
<evidence type="ECO:0000313" key="3">
    <source>
        <dbReference type="EMBL" id="KAK3354142.1"/>
    </source>
</evidence>
<dbReference type="Proteomes" id="UP001278500">
    <property type="component" value="Unassembled WGS sequence"/>
</dbReference>
<keyword evidence="2" id="KW-0472">Membrane</keyword>
<feature type="compositionally biased region" description="Low complexity" evidence="1">
    <location>
        <begin position="91"/>
        <end position="111"/>
    </location>
</feature>
<keyword evidence="2" id="KW-1133">Transmembrane helix</keyword>
<sequence>MAPIALAPRLRRARNLLTTTSSHIHNNLHPLAKREKLSKSNIITAAVFIVILLSTILFFGIFLPRWTRKKKLEERQQALRETLTAEERAASGRSRGAAAAAAAAASTAGRSSGAGGQRQGGQGQGGGGEAIPMDDMAVPDGDGGWVEPPPPYVADPKPAYHP</sequence>
<proteinExistence type="predicted"/>
<feature type="region of interest" description="Disordered" evidence="1">
    <location>
        <begin position="83"/>
        <end position="162"/>
    </location>
</feature>
<comment type="caution">
    <text evidence="3">The sequence shown here is derived from an EMBL/GenBank/DDBJ whole genome shotgun (WGS) entry which is preliminary data.</text>
</comment>